<keyword evidence="1" id="KW-1133">Transmembrane helix</keyword>
<feature type="transmembrane region" description="Helical" evidence="1">
    <location>
        <begin position="20"/>
        <end position="38"/>
    </location>
</feature>
<comment type="caution">
    <text evidence="2">The sequence shown here is derived from an EMBL/GenBank/DDBJ whole genome shotgun (WGS) entry which is preliminary data.</text>
</comment>
<proteinExistence type="predicted"/>
<accession>A0A9D1J542</accession>
<dbReference type="EMBL" id="DVHA01000239">
    <property type="protein sequence ID" value="HIR61386.1"/>
    <property type="molecule type" value="Genomic_DNA"/>
</dbReference>
<gene>
    <name evidence="2" type="ORF">IAB37_07440</name>
</gene>
<reference evidence="2" key="1">
    <citation type="submission" date="2020-10" db="EMBL/GenBank/DDBJ databases">
        <authorList>
            <person name="Gilroy R."/>
        </authorList>
    </citation>
    <scope>NUCLEOTIDE SEQUENCE</scope>
    <source>
        <strain evidence="2">CHK189-12415</strain>
    </source>
</reference>
<reference evidence="2" key="2">
    <citation type="journal article" date="2021" name="PeerJ">
        <title>Extensive microbial diversity within the chicken gut microbiome revealed by metagenomics and culture.</title>
        <authorList>
            <person name="Gilroy R."/>
            <person name="Ravi A."/>
            <person name="Getino M."/>
            <person name="Pursley I."/>
            <person name="Horton D.L."/>
            <person name="Alikhan N.F."/>
            <person name="Baker D."/>
            <person name="Gharbi K."/>
            <person name="Hall N."/>
            <person name="Watson M."/>
            <person name="Adriaenssens E.M."/>
            <person name="Foster-Nyarko E."/>
            <person name="Jarju S."/>
            <person name="Secka A."/>
            <person name="Antonio M."/>
            <person name="Oren A."/>
            <person name="Chaudhuri R.R."/>
            <person name="La Ragione R."/>
            <person name="Hildebrand F."/>
            <person name="Pallen M.J."/>
        </authorList>
    </citation>
    <scope>NUCLEOTIDE SEQUENCE</scope>
    <source>
        <strain evidence="2">CHK189-12415</strain>
    </source>
</reference>
<keyword evidence="1" id="KW-0812">Transmembrane</keyword>
<dbReference type="Proteomes" id="UP000824241">
    <property type="component" value="Unassembled WGS sequence"/>
</dbReference>
<evidence type="ECO:0000313" key="2">
    <source>
        <dbReference type="EMBL" id="HIR61386.1"/>
    </source>
</evidence>
<dbReference type="AlphaFoldDB" id="A0A9D1J542"/>
<sequence>MAGKKFWEKLSPRAKQRLRVAVWVVIGIAVLALMLLLLRGAELLHDLFRAGLRDVYYN</sequence>
<evidence type="ECO:0000256" key="1">
    <source>
        <dbReference type="SAM" id="Phobius"/>
    </source>
</evidence>
<evidence type="ECO:0000313" key="3">
    <source>
        <dbReference type="Proteomes" id="UP000824241"/>
    </source>
</evidence>
<organism evidence="2 3">
    <name type="scientific">Candidatus Faecivivens stercoravium</name>
    <dbReference type="NCBI Taxonomy" id="2840803"/>
    <lineage>
        <taxon>Bacteria</taxon>
        <taxon>Bacillati</taxon>
        <taxon>Bacillota</taxon>
        <taxon>Clostridia</taxon>
        <taxon>Eubacteriales</taxon>
        <taxon>Oscillospiraceae</taxon>
        <taxon>Oscillospiraceae incertae sedis</taxon>
        <taxon>Candidatus Faecivivens</taxon>
    </lineage>
</organism>
<name>A0A9D1J542_9FIRM</name>
<keyword evidence="1" id="KW-0472">Membrane</keyword>
<protein>
    <submittedName>
        <fullName evidence="2">Uncharacterized protein</fullName>
    </submittedName>
</protein>